<keyword evidence="7" id="KW-1185">Reference proteome</keyword>
<keyword evidence="4 6" id="KW-0067">ATP-binding</keyword>
<comment type="similarity">
    <text evidence="1">Belongs to the ABC transporter superfamily.</text>
</comment>
<dbReference type="RefSeq" id="WP_120751686.1">
    <property type="nucleotide sequence ID" value="NZ_RBAH01000042.1"/>
</dbReference>
<dbReference type="Pfam" id="PF00005">
    <property type="entry name" value="ABC_tran"/>
    <property type="match status" value="1"/>
</dbReference>
<dbReference type="PANTHER" id="PTHR43335:SF2">
    <property type="entry name" value="ABC TRANSPORTER, ATP-BINDING PROTEIN"/>
    <property type="match status" value="1"/>
</dbReference>
<protein>
    <submittedName>
        <fullName evidence="6">ATP-binding cassette domain-containing protein</fullName>
    </submittedName>
</protein>
<evidence type="ECO:0000313" key="7">
    <source>
        <dbReference type="Proteomes" id="UP000282311"/>
    </source>
</evidence>
<evidence type="ECO:0000256" key="3">
    <source>
        <dbReference type="ARBA" id="ARBA00022741"/>
    </source>
</evidence>
<evidence type="ECO:0000256" key="1">
    <source>
        <dbReference type="ARBA" id="ARBA00005417"/>
    </source>
</evidence>
<dbReference type="EMBL" id="RBAH01000042">
    <property type="protein sequence ID" value="RKN64433.1"/>
    <property type="molecule type" value="Genomic_DNA"/>
</dbReference>
<dbReference type="AlphaFoldDB" id="A0A3B0AVM5"/>
<name>A0A3B0AVM5_9BACL</name>
<dbReference type="GO" id="GO:0005524">
    <property type="term" value="F:ATP binding"/>
    <property type="evidence" value="ECO:0007669"/>
    <property type="project" value="UniProtKB-KW"/>
</dbReference>
<evidence type="ECO:0000256" key="2">
    <source>
        <dbReference type="ARBA" id="ARBA00022448"/>
    </source>
</evidence>
<proteinExistence type="inferred from homology"/>
<dbReference type="InterPro" id="IPR027417">
    <property type="entry name" value="P-loop_NTPase"/>
</dbReference>
<evidence type="ECO:0000259" key="5">
    <source>
        <dbReference type="PROSITE" id="PS50893"/>
    </source>
</evidence>
<dbReference type="InterPro" id="IPR003439">
    <property type="entry name" value="ABC_transporter-like_ATP-bd"/>
</dbReference>
<dbReference type="InterPro" id="IPR003593">
    <property type="entry name" value="AAA+_ATPase"/>
</dbReference>
<dbReference type="GO" id="GO:0016887">
    <property type="term" value="F:ATP hydrolysis activity"/>
    <property type="evidence" value="ECO:0007669"/>
    <property type="project" value="InterPro"/>
</dbReference>
<evidence type="ECO:0000313" key="6">
    <source>
        <dbReference type="EMBL" id="RKN64433.1"/>
    </source>
</evidence>
<reference evidence="6 7" key="1">
    <citation type="journal article" date="2007" name="Int. J. Syst. Evol. Microbiol.">
        <title>Paenibacillus ginsengarvi sp. nov., isolated from soil from ginseng cultivation.</title>
        <authorList>
            <person name="Yoon M.H."/>
            <person name="Ten L.N."/>
            <person name="Im W.T."/>
        </authorList>
    </citation>
    <scope>NUCLEOTIDE SEQUENCE [LARGE SCALE GENOMIC DNA]</scope>
    <source>
        <strain evidence="6 7">KCTC 13059</strain>
    </source>
</reference>
<feature type="domain" description="ABC transporter" evidence="5">
    <location>
        <begin position="2"/>
        <end position="231"/>
    </location>
</feature>
<evidence type="ECO:0000256" key="4">
    <source>
        <dbReference type="ARBA" id="ARBA00022840"/>
    </source>
</evidence>
<gene>
    <name evidence="6" type="ORF">D7M11_33785</name>
</gene>
<dbReference type="Gene3D" id="3.40.50.300">
    <property type="entry name" value="P-loop containing nucleotide triphosphate hydrolases"/>
    <property type="match status" value="1"/>
</dbReference>
<dbReference type="SUPFAM" id="SSF52540">
    <property type="entry name" value="P-loop containing nucleoside triphosphate hydrolases"/>
    <property type="match status" value="1"/>
</dbReference>
<dbReference type="SMART" id="SM00382">
    <property type="entry name" value="AAA"/>
    <property type="match status" value="1"/>
</dbReference>
<dbReference type="PROSITE" id="PS00211">
    <property type="entry name" value="ABC_TRANSPORTER_1"/>
    <property type="match status" value="1"/>
</dbReference>
<accession>A0A3B0AVM5</accession>
<organism evidence="6 7">
    <name type="scientific">Paenibacillus ginsengarvi</name>
    <dbReference type="NCBI Taxonomy" id="400777"/>
    <lineage>
        <taxon>Bacteria</taxon>
        <taxon>Bacillati</taxon>
        <taxon>Bacillota</taxon>
        <taxon>Bacilli</taxon>
        <taxon>Bacillales</taxon>
        <taxon>Paenibacillaceae</taxon>
        <taxon>Paenibacillus</taxon>
    </lineage>
</organism>
<keyword evidence="3" id="KW-0547">Nucleotide-binding</keyword>
<dbReference type="Proteomes" id="UP000282311">
    <property type="component" value="Unassembled WGS sequence"/>
</dbReference>
<keyword evidence="2" id="KW-0813">Transport</keyword>
<comment type="caution">
    <text evidence="6">The sequence shown here is derived from an EMBL/GenBank/DDBJ whole genome shotgun (WGS) entry which is preliminary data.</text>
</comment>
<dbReference type="OrthoDB" id="9804819at2"/>
<dbReference type="PROSITE" id="PS50893">
    <property type="entry name" value="ABC_TRANSPORTER_2"/>
    <property type="match status" value="1"/>
</dbReference>
<dbReference type="PANTHER" id="PTHR43335">
    <property type="entry name" value="ABC TRANSPORTER, ATP-BINDING PROTEIN"/>
    <property type="match status" value="1"/>
</dbReference>
<sequence>MISIDRLTKSYSSAKVLKEICLHIPHGMFGLLGPNGAGKTTLMHILVTLITANSGTVTIGDYTLGKHDREIRKIIGFLPQEFGMYNKLTAWEYLDLIGTLKGMKISRARRLAIADLLEQVNLAGEARKKIGSMSGGMRRRLGIAQALLGDPLVIVADEPTVGLDPEERLRFRNLLRSWSLEKTVLLSTHIVSDIEDTCDRLAVLRSGVVLYTGTQPDLILQLQGKMWTGVVHAEELPAIKKRTLVLSSRRDRDGEEVRVVSEELPFPEARSVYPNLEDAYMVLAGGGKLG</sequence>
<dbReference type="InterPro" id="IPR017871">
    <property type="entry name" value="ABC_transporter-like_CS"/>
</dbReference>